<keyword evidence="10 11" id="KW-0325">Glycoprotein</keyword>
<dbReference type="GO" id="GO:0005794">
    <property type="term" value="C:Golgi apparatus"/>
    <property type="evidence" value="ECO:0007669"/>
    <property type="project" value="TreeGrafter"/>
</dbReference>
<dbReference type="SUPFAM" id="SSF53448">
    <property type="entry name" value="Nucleotide-diphospho-sugar transferases"/>
    <property type="match status" value="1"/>
</dbReference>
<evidence type="ECO:0000256" key="2">
    <source>
        <dbReference type="ARBA" id="ARBA00004922"/>
    </source>
</evidence>
<dbReference type="GO" id="GO:0005975">
    <property type="term" value="P:carbohydrate metabolic process"/>
    <property type="evidence" value="ECO:0007669"/>
    <property type="project" value="InterPro"/>
</dbReference>
<evidence type="ECO:0000259" key="13">
    <source>
        <dbReference type="Pfam" id="PF13733"/>
    </source>
</evidence>
<dbReference type="GO" id="GO:0006688">
    <property type="term" value="P:glycosphingolipid biosynthetic process"/>
    <property type="evidence" value="ECO:0007669"/>
    <property type="project" value="TreeGrafter"/>
</dbReference>
<keyword evidence="5 11" id="KW-0808">Transferase</keyword>
<dbReference type="EC" id="2.4.1.-" evidence="11"/>
<accession>A0A6B0V9T3</accession>
<dbReference type="PRINTS" id="PR02050">
    <property type="entry name" value="B14GALTRFASE"/>
</dbReference>
<proteinExistence type="inferred from homology"/>
<comment type="pathway">
    <text evidence="2 11">Protein modification; protein glycosylation.</text>
</comment>
<evidence type="ECO:0000256" key="6">
    <source>
        <dbReference type="ARBA" id="ARBA00022692"/>
    </source>
</evidence>
<dbReference type="GO" id="GO:0016020">
    <property type="term" value="C:membrane"/>
    <property type="evidence" value="ECO:0007669"/>
    <property type="project" value="UniProtKB-SubCell"/>
</dbReference>
<evidence type="ECO:0000256" key="11">
    <source>
        <dbReference type="RuleBase" id="RU368121"/>
    </source>
</evidence>
<keyword evidence="7 11" id="KW-0735">Signal-anchor</keyword>
<dbReference type="AlphaFoldDB" id="A0A6B0V9T3"/>
<keyword evidence="11" id="KW-0464">Manganese</keyword>
<evidence type="ECO:0000256" key="4">
    <source>
        <dbReference type="ARBA" id="ARBA00022676"/>
    </source>
</evidence>
<reference evidence="14" key="1">
    <citation type="submission" date="2019-12" db="EMBL/GenBank/DDBJ databases">
        <title>An insight into the sialome of adult female Ixodes ricinus ticks feeding for 6 days.</title>
        <authorList>
            <person name="Perner J."/>
            <person name="Ribeiro J.M.C."/>
        </authorList>
    </citation>
    <scope>NUCLEOTIDE SEQUENCE</scope>
    <source>
        <strain evidence="14">Semi-engorged</strain>
        <tissue evidence="14">Salivary glands</tissue>
    </source>
</reference>
<evidence type="ECO:0000256" key="9">
    <source>
        <dbReference type="ARBA" id="ARBA00023136"/>
    </source>
</evidence>
<dbReference type="Pfam" id="PF13733">
    <property type="entry name" value="Glyco_transf_7N"/>
    <property type="match status" value="1"/>
</dbReference>
<dbReference type="EMBL" id="GIFC01016709">
    <property type="protein sequence ID" value="MXU98792.1"/>
    <property type="molecule type" value="Transcribed_RNA"/>
</dbReference>
<dbReference type="GO" id="GO:0008378">
    <property type="term" value="F:galactosyltransferase activity"/>
    <property type="evidence" value="ECO:0007669"/>
    <property type="project" value="TreeGrafter"/>
</dbReference>
<keyword evidence="11" id="KW-0479">Metal-binding</keyword>
<organism evidence="14">
    <name type="scientific">Ixodes ricinus</name>
    <name type="common">Common tick</name>
    <name type="synonym">Acarus ricinus</name>
    <dbReference type="NCBI Taxonomy" id="34613"/>
    <lineage>
        <taxon>Eukaryota</taxon>
        <taxon>Metazoa</taxon>
        <taxon>Ecdysozoa</taxon>
        <taxon>Arthropoda</taxon>
        <taxon>Chelicerata</taxon>
        <taxon>Arachnida</taxon>
        <taxon>Acari</taxon>
        <taxon>Parasitiformes</taxon>
        <taxon>Ixodida</taxon>
        <taxon>Ixodoidea</taxon>
        <taxon>Ixodidae</taxon>
        <taxon>Ixodinae</taxon>
        <taxon>Ixodes</taxon>
    </lineage>
</organism>
<feature type="domain" description="Galactosyltransferase C-terminal" evidence="12">
    <location>
        <begin position="238"/>
        <end position="314"/>
    </location>
</feature>
<sequence length="365" mass="41962">MRSGKMFNPCYSNFYKVLAVILAALLLLEYSFNLLAYHQKYIRCLNASISSIFEPLLSTDSDIFNTSLGNRTREGVGSAGSGTDTSNTRAAAVSSNKSLELCPLMPPNLVGRRKVLQEAPSLEEIERNFTHVMLGGRFKPKECLARHRVAILIPYRNREEHLRVFLYNMHQFLPRQQIDYGIFVIEQDGNEKFNRAKLFNVGYLESLALYDYECFIFHDVDLVPEDDRILYTCPEKPRHLSVAISTLEYRLPYYGYFGGASVLSKKHMAFVNGFSNLYWGWGGEDDDMFSRLQHSNLNITRYPAEIARYTMLGHVKETPSPERFMLLSGAGSRYHRDGLNSVKYERKKLVLKKLYTWILVDLKAP</sequence>
<dbReference type="InterPro" id="IPR027791">
    <property type="entry name" value="Galactosyl_T_C"/>
</dbReference>
<dbReference type="UniPathway" id="UPA00378"/>
<keyword evidence="4 11" id="KW-0328">Glycosyltransferase</keyword>
<dbReference type="GO" id="GO:0046872">
    <property type="term" value="F:metal ion binding"/>
    <property type="evidence" value="ECO:0007669"/>
    <property type="project" value="UniProtKB-UniRule"/>
</dbReference>
<dbReference type="Pfam" id="PF02709">
    <property type="entry name" value="Glyco_transf_7C"/>
    <property type="match status" value="1"/>
</dbReference>
<dbReference type="PANTHER" id="PTHR19300:SF57">
    <property type="entry name" value="BETA-1,4-N-ACETYLGALACTOSAMINYLTRANSFERASE"/>
    <property type="match status" value="1"/>
</dbReference>
<dbReference type="CDD" id="cd00899">
    <property type="entry name" value="b4GalT"/>
    <property type="match status" value="1"/>
</dbReference>
<comment type="similarity">
    <text evidence="3 11">Belongs to the glycosyltransferase 7 family.</text>
</comment>
<protein>
    <recommendedName>
        <fullName evidence="11">Beta-1,4-N-acetylgalactosaminyltransferase</fullName>
        <ecNumber evidence="11">2.4.1.-</ecNumber>
    </recommendedName>
    <alternativeName>
        <fullName evidence="11">Beta-4-GalNAcT</fullName>
    </alternativeName>
</protein>
<evidence type="ECO:0000259" key="12">
    <source>
        <dbReference type="Pfam" id="PF02709"/>
    </source>
</evidence>
<evidence type="ECO:0000256" key="1">
    <source>
        <dbReference type="ARBA" id="ARBA00004606"/>
    </source>
</evidence>
<name>A0A6B0V9T3_IXORI</name>
<dbReference type="PANTHER" id="PTHR19300">
    <property type="entry name" value="BETA-1,4-GALACTOSYLTRANSFERASE"/>
    <property type="match status" value="1"/>
</dbReference>
<keyword evidence="9" id="KW-0472">Membrane</keyword>
<keyword evidence="6" id="KW-0812">Transmembrane</keyword>
<evidence type="ECO:0000256" key="5">
    <source>
        <dbReference type="ARBA" id="ARBA00022679"/>
    </source>
</evidence>
<evidence type="ECO:0000313" key="14">
    <source>
        <dbReference type="EMBL" id="MXU98792.1"/>
    </source>
</evidence>
<feature type="domain" description="Galactosyltransferase N-terminal" evidence="13">
    <location>
        <begin position="102"/>
        <end position="234"/>
    </location>
</feature>
<dbReference type="InterPro" id="IPR027995">
    <property type="entry name" value="Galactosyl_T_N"/>
</dbReference>
<keyword evidence="8" id="KW-1133">Transmembrane helix</keyword>
<dbReference type="GO" id="GO:0033842">
    <property type="term" value="F:N-acetyl-beta-glucosaminyl-derivative 4-beta-N-acetylgalactosaminyltransferase activity"/>
    <property type="evidence" value="ECO:0007669"/>
    <property type="project" value="TreeGrafter"/>
</dbReference>
<dbReference type="Gene3D" id="3.90.550.10">
    <property type="entry name" value="Spore Coat Polysaccharide Biosynthesis Protein SpsA, Chain A"/>
    <property type="match status" value="1"/>
</dbReference>
<comment type="function">
    <text evidence="11">Catalyzes the transfer of galactose onto proteins or lipids.</text>
</comment>
<evidence type="ECO:0000256" key="10">
    <source>
        <dbReference type="ARBA" id="ARBA00023180"/>
    </source>
</evidence>
<evidence type="ECO:0000256" key="8">
    <source>
        <dbReference type="ARBA" id="ARBA00022989"/>
    </source>
</evidence>
<comment type="cofactor">
    <cofactor evidence="11">
        <name>Mn(2+)</name>
        <dbReference type="ChEBI" id="CHEBI:29035"/>
    </cofactor>
</comment>
<dbReference type="InterPro" id="IPR029044">
    <property type="entry name" value="Nucleotide-diphossugar_trans"/>
</dbReference>
<dbReference type="InterPro" id="IPR003859">
    <property type="entry name" value="Galactosyl_T"/>
</dbReference>
<evidence type="ECO:0000256" key="7">
    <source>
        <dbReference type="ARBA" id="ARBA00022968"/>
    </source>
</evidence>
<evidence type="ECO:0000256" key="3">
    <source>
        <dbReference type="ARBA" id="ARBA00005735"/>
    </source>
</evidence>
<comment type="subcellular location">
    <subcellularLocation>
        <location evidence="1 11">Membrane</location>
        <topology evidence="1 11">Single-pass type II membrane protein</topology>
    </subcellularLocation>
</comment>